<evidence type="ECO:0000259" key="2">
    <source>
        <dbReference type="Pfam" id="PF22599"/>
    </source>
</evidence>
<evidence type="ECO:0000313" key="4">
    <source>
        <dbReference type="Proteomes" id="UP000003879"/>
    </source>
</evidence>
<feature type="chain" id="PRO_5002392409" description="SecDF P1 head subdomain domain-containing protein" evidence="1">
    <location>
        <begin position="23"/>
        <end position="326"/>
    </location>
</feature>
<dbReference type="Pfam" id="PF22599">
    <property type="entry name" value="SecDF_P1_head"/>
    <property type="match status" value="1"/>
</dbReference>
<name>A0A0E2AW89_BACFG</name>
<accession>A0A0E2AW89</accession>
<evidence type="ECO:0000256" key="1">
    <source>
        <dbReference type="SAM" id="SignalP"/>
    </source>
</evidence>
<gene>
    <name evidence="3" type="ORF">HMPREF1056_00112</name>
</gene>
<sequence>MKTNIILFSLISLLFFSPRMKAQPNTAKHDFTHKENGWYHVLSTGSLSSKPIITVKDFVGLKLEKDYFGKYAISGQISKHKLNKWADETEKSIGKKIAFVFNDSIITVPQVNCRIESGTFMITSFSDQKLLEIYKGIMREKSESLEVVFNGWEKDSLYYELSPEQRDSVRMNIDYWEAKAWIDLISKPEEHYWYSIQDSTEYKKLEKALKEELKKPNFSSRATDYMKSDAYKAYKQYLHKNKDYINLMFQGFLFNNLKGLNGYLVDDIIQSKYPYAPSIRSYIEKTNNVDDEKLAVYEWQRKVWYQMNKEKSPRNKYKKRYRSVTP</sequence>
<organism evidence="3 4">
    <name type="scientific">Bacteroides fragilis CL07T12C05</name>
    <dbReference type="NCBI Taxonomy" id="997883"/>
    <lineage>
        <taxon>Bacteria</taxon>
        <taxon>Pseudomonadati</taxon>
        <taxon>Bacteroidota</taxon>
        <taxon>Bacteroidia</taxon>
        <taxon>Bacteroidales</taxon>
        <taxon>Bacteroidaceae</taxon>
        <taxon>Bacteroides</taxon>
    </lineage>
</organism>
<dbReference type="InterPro" id="IPR054384">
    <property type="entry name" value="SecDF_P1_head"/>
</dbReference>
<dbReference type="RefSeq" id="WP_005797056.1">
    <property type="nucleotide sequence ID" value="NZ_JH724215.1"/>
</dbReference>
<dbReference type="Proteomes" id="UP000003879">
    <property type="component" value="Unassembled WGS sequence"/>
</dbReference>
<dbReference type="PATRIC" id="fig|997883.3.peg.117"/>
<dbReference type="HOGENOM" id="CLU_887565_0_0_10"/>
<dbReference type="Gene3D" id="3.30.1360.200">
    <property type="match status" value="1"/>
</dbReference>
<dbReference type="EMBL" id="AGXN01000002">
    <property type="protein sequence ID" value="EIZ00590.1"/>
    <property type="molecule type" value="Genomic_DNA"/>
</dbReference>
<keyword evidence="1" id="KW-0732">Signal</keyword>
<feature type="domain" description="SecDF P1 head subdomain" evidence="2">
    <location>
        <begin position="47"/>
        <end position="126"/>
    </location>
</feature>
<dbReference type="AlphaFoldDB" id="A0A0E2AW89"/>
<protein>
    <recommendedName>
        <fullName evidence="2">SecDF P1 head subdomain domain-containing protein</fullName>
    </recommendedName>
</protein>
<evidence type="ECO:0000313" key="3">
    <source>
        <dbReference type="EMBL" id="EIZ00590.1"/>
    </source>
</evidence>
<comment type="caution">
    <text evidence="3">The sequence shown here is derived from an EMBL/GenBank/DDBJ whole genome shotgun (WGS) entry which is preliminary data.</text>
</comment>
<proteinExistence type="predicted"/>
<feature type="signal peptide" evidence="1">
    <location>
        <begin position="1"/>
        <end position="22"/>
    </location>
</feature>
<reference evidence="3 4" key="1">
    <citation type="submission" date="2012-02" db="EMBL/GenBank/DDBJ databases">
        <title>The Genome Sequence of Bacteroides fragilis CL07T12C05.</title>
        <authorList>
            <consortium name="The Broad Institute Genome Sequencing Platform"/>
            <person name="Earl A."/>
            <person name="Ward D."/>
            <person name="Feldgarden M."/>
            <person name="Gevers D."/>
            <person name="Zitomersky N.L."/>
            <person name="Coyne M.J."/>
            <person name="Comstock L.E."/>
            <person name="Young S.K."/>
            <person name="Zeng Q."/>
            <person name="Gargeya S."/>
            <person name="Fitzgerald M."/>
            <person name="Haas B."/>
            <person name="Abouelleil A."/>
            <person name="Alvarado L."/>
            <person name="Arachchi H.M."/>
            <person name="Berlin A."/>
            <person name="Chapman S.B."/>
            <person name="Gearin G."/>
            <person name="Goldberg J."/>
            <person name="Griggs A."/>
            <person name="Gujja S."/>
            <person name="Hansen M."/>
            <person name="Heiman D."/>
            <person name="Howarth C."/>
            <person name="Larimer J."/>
            <person name="Lui A."/>
            <person name="MacDonald P.J.P."/>
            <person name="McCowen C."/>
            <person name="Montmayeur A."/>
            <person name="Murphy C."/>
            <person name="Neiman D."/>
            <person name="Pearson M."/>
            <person name="Priest M."/>
            <person name="Roberts A."/>
            <person name="Saif S."/>
            <person name="Shea T."/>
            <person name="Sisk P."/>
            <person name="Stolte C."/>
            <person name="Sykes S."/>
            <person name="Wortman J."/>
            <person name="Nusbaum C."/>
            <person name="Birren B."/>
        </authorList>
    </citation>
    <scope>NUCLEOTIDE SEQUENCE [LARGE SCALE GENOMIC DNA]</scope>
    <source>
        <strain evidence="3 4">CL07T12C05</strain>
    </source>
</reference>